<organism evidence="2 3">
    <name type="scientific">Fusarium floridanum</name>
    <dbReference type="NCBI Taxonomy" id="1325733"/>
    <lineage>
        <taxon>Eukaryota</taxon>
        <taxon>Fungi</taxon>
        <taxon>Dikarya</taxon>
        <taxon>Ascomycota</taxon>
        <taxon>Pezizomycotina</taxon>
        <taxon>Sordariomycetes</taxon>
        <taxon>Hypocreomycetidae</taxon>
        <taxon>Hypocreales</taxon>
        <taxon>Nectriaceae</taxon>
        <taxon>Fusarium</taxon>
        <taxon>Fusarium solani species complex</taxon>
    </lineage>
</organism>
<evidence type="ECO:0000313" key="3">
    <source>
        <dbReference type="Proteomes" id="UP000287972"/>
    </source>
</evidence>
<gene>
    <name evidence="2" type="ORF">CEP51_013268</name>
</gene>
<proteinExistence type="predicted"/>
<feature type="region of interest" description="Disordered" evidence="1">
    <location>
        <begin position="1"/>
        <end position="53"/>
    </location>
</feature>
<dbReference type="Proteomes" id="UP000287972">
    <property type="component" value="Unassembled WGS sequence"/>
</dbReference>
<dbReference type="EMBL" id="NKCL01000539">
    <property type="protein sequence ID" value="RSL63804.1"/>
    <property type="molecule type" value="Genomic_DNA"/>
</dbReference>
<name>A0A428QEQ1_9HYPO</name>
<evidence type="ECO:0000256" key="1">
    <source>
        <dbReference type="SAM" id="MobiDB-lite"/>
    </source>
</evidence>
<feature type="compositionally biased region" description="Low complexity" evidence="1">
    <location>
        <begin position="30"/>
        <end position="45"/>
    </location>
</feature>
<protein>
    <submittedName>
        <fullName evidence="2">Uncharacterized protein</fullName>
    </submittedName>
</protein>
<reference evidence="2 3" key="1">
    <citation type="submission" date="2017-06" db="EMBL/GenBank/DDBJ databases">
        <title>Comparative genomic analysis of Ambrosia Fusariam Clade fungi.</title>
        <authorList>
            <person name="Stajich J.E."/>
            <person name="Carrillo J."/>
            <person name="Kijimoto T."/>
            <person name="Eskalen A."/>
            <person name="O'Donnell K."/>
            <person name="Kasson M."/>
        </authorList>
    </citation>
    <scope>NUCLEOTIDE SEQUENCE [LARGE SCALE GENOMIC DNA]</scope>
    <source>
        <strain evidence="2 3">NRRL62606</strain>
    </source>
</reference>
<evidence type="ECO:0000313" key="2">
    <source>
        <dbReference type="EMBL" id="RSL63804.1"/>
    </source>
</evidence>
<dbReference type="AlphaFoldDB" id="A0A428QEQ1"/>
<sequence>MRNRTCMKQGCQDPPGFINLSSRYGPAPGSPTSSSENASSFSDASPGVSHPIHTPLLRVPRRLLTSRSDPVSVVSLSVDHRSGN</sequence>
<keyword evidence="3" id="KW-1185">Reference proteome</keyword>
<accession>A0A428QEQ1</accession>
<comment type="caution">
    <text evidence="2">The sequence shown here is derived from an EMBL/GenBank/DDBJ whole genome shotgun (WGS) entry which is preliminary data.</text>
</comment>